<keyword evidence="7" id="KW-1185">Reference proteome</keyword>
<evidence type="ECO:0000313" key="6">
    <source>
        <dbReference type="EMBL" id="VDM99286.1"/>
    </source>
</evidence>
<dbReference type="OMA" id="XRELGHE"/>
<dbReference type="Proteomes" id="UP000276776">
    <property type="component" value="Unassembled WGS sequence"/>
</dbReference>
<dbReference type="EMBL" id="UYYF01000899">
    <property type="protein sequence ID" value="VDM99286.1"/>
    <property type="molecule type" value="Genomic_DNA"/>
</dbReference>
<organism evidence="8">
    <name type="scientific">Thelazia callipaeda</name>
    <name type="common">Oriental eyeworm</name>
    <name type="synonym">Parasitic nematode</name>
    <dbReference type="NCBI Taxonomy" id="103827"/>
    <lineage>
        <taxon>Eukaryota</taxon>
        <taxon>Metazoa</taxon>
        <taxon>Ecdysozoa</taxon>
        <taxon>Nematoda</taxon>
        <taxon>Chromadorea</taxon>
        <taxon>Rhabditida</taxon>
        <taxon>Spirurina</taxon>
        <taxon>Spiruromorpha</taxon>
        <taxon>Thelazioidea</taxon>
        <taxon>Thelaziidae</taxon>
        <taxon>Thelazia</taxon>
    </lineage>
</organism>
<dbReference type="STRING" id="103827.A0A0N5CS26"/>
<reference evidence="8" key="1">
    <citation type="submission" date="2017-02" db="UniProtKB">
        <authorList>
            <consortium name="WormBaseParasite"/>
        </authorList>
    </citation>
    <scope>IDENTIFICATION</scope>
</reference>
<reference evidence="6 7" key="2">
    <citation type="submission" date="2018-11" db="EMBL/GenBank/DDBJ databases">
        <authorList>
            <consortium name="Pathogen Informatics"/>
        </authorList>
    </citation>
    <scope>NUCLEOTIDE SEQUENCE [LARGE SCALE GENOMIC DNA]</scope>
</reference>
<keyword evidence="1 2" id="KW-0175">Coiled coil</keyword>
<dbReference type="Pfam" id="PF24627">
    <property type="entry name" value="PUMA_CC"/>
    <property type="match status" value="1"/>
</dbReference>
<dbReference type="InterPro" id="IPR057531">
    <property type="entry name" value="PUMA/OVT1_CC"/>
</dbReference>
<dbReference type="Pfam" id="PF24423">
    <property type="entry name" value="OVT1"/>
    <property type="match status" value="1"/>
</dbReference>
<feature type="region of interest" description="Disordered" evidence="3">
    <location>
        <begin position="387"/>
        <end position="416"/>
    </location>
</feature>
<feature type="coiled-coil region" evidence="2">
    <location>
        <begin position="139"/>
        <end position="183"/>
    </location>
</feature>
<evidence type="ECO:0000313" key="8">
    <source>
        <dbReference type="WBParaSite" id="TCLT_0000302601-mRNA-1"/>
    </source>
</evidence>
<sequence length="881" mass="104516">MHFIFRNEYRDTNGENVYHVSDSFDSDLMLEIDSYGKSVSAAGLDRTQEDLNKYRQRIDANIEHQKEYSDIISALQHKVQEYRQHIADLEGRIATRRSDEPLPFTFIDSSIYATDIKYKDEMIWSPKKGLDDAAEYQLLNKLDEERRKVDDYRIQLEQERIQNDQLLHENERLRQQFETNIRENERIFKTRERNLVQYLSDEQKKMMDLWAELQRVRKQLSEHKEQTEHDLENQRNEFIRVIRNVGGLAKLLNLGGVQSGHGGISEPLLIENGRGGSESISQDSILIEAINRIRESQRHSSQPNLQLPSQFKLAGAVAGDVDLYNELMKNDTERCRIYRYEECIERNIELESRGNESHRKISALEAELRRTKDRLLDNQAALRKMHELAQDASRDPDREKRTRSLSPSGTPLPPSEALRSVRNIIRNKDSQIQQLERKLKMVESQVKDFMNKFEHADEARRYLDKHLADSKRDLTNQIKNLDDAERQLRRLEERLRAADLEKVAAEKAKKFLEEEINKLHQQYQKATAEEERKARDKEQEINIGFEKEYKDRINELMHRIETIQRDNAKLKAELNTMRDKYRDIENEYNITLRKLEEKDAALHHFDEIKRQMTNELDQQRSRYNAISSEFEKVNNEYENTSKEKVAIEQTLREIKQQRNDFSKQKDELSRQTFDLKHLIENEKAAREETEKANIRLLQEVEKTKLQITDYEDQLNMLRRHNDELDTQIKSGQAKSTTIENDLITSQRETVRLNELNSRLQREKQEAINQKLKAESDLEAMKEQSRKMEQEIEKLRAENRTIIEKEEHTRDALTQRMNRAHLLEKELEEAKLEIEELNGGFFEMKYLNFLASIKRLERELAGRTRSARKESEETGQFKRFET</sequence>
<evidence type="ECO:0000313" key="7">
    <source>
        <dbReference type="Proteomes" id="UP000276776"/>
    </source>
</evidence>
<protein>
    <submittedName>
        <fullName evidence="6 8">Uncharacterized protein</fullName>
    </submittedName>
</protein>
<proteinExistence type="predicted"/>
<dbReference type="WBParaSite" id="TCLT_0000302601-mRNA-1">
    <property type="protein sequence ID" value="TCLT_0000302601-mRNA-1"/>
    <property type="gene ID" value="TCLT_0000302601"/>
</dbReference>
<feature type="compositionally biased region" description="Basic and acidic residues" evidence="3">
    <location>
        <begin position="387"/>
        <end position="402"/>
    </location>
</feature>
<feature type="coiled-coil region" evidence="2">
    <location>
        <begin position="44"/>
        <end position="92"/>
    </location>
</feature>
<dbReference type="InterPro" id="IPR055167">
    <property type="entry name" value="Rootletin-like_CC"/>
</dbReference>
<feature type="domain" description="PUMA/OVT1 coiled-coil region" evidence="5">
    <location>
        <begin position="431"/>
        <end position="502"/>
    </location>
</feature>
<dbReference type="OrthoDB" id="5835755at2759"/>
<feature type="region of interest" description="Disordered" evidence="3">
    <location>
        <begin position="859"/>
        <end position="881"/>
    </location>
</feature>
<accession>A0A0N5CS26</accession>
<evidence type="ECO:0000256" key="2">
    <source>
        <dbReference type="SAM" id="Coils"/>
    </source>
</evidence>
<evidence type="ECO:0000256" key="1">
    <source>
        <dbReference type="ARBA" id="ARBA00023054"/>
    </source>
</evidence>
<feature type="domain" description="Rootletin-like coiled-coil" evidence="4">
    <location>
        <begin position="55"/>
        <end position="241"/>
    </location>
</feature>
<evidence type="ECO:0000256" key="3">
    <source>
        <dbReference type="SAM" id="MobiDB-lite"/>
    </source>
</evidence>
<evidence type="ECO:0000259" key="5">
    <source>
        <dbReference type="Pfam" id="PF24627"/>
    </source>
</evidence>
<dbReference type="Pfam" id="PF15035">
    <property type="entry name" value="Rootletin"/>
    <property type="match status" value="1"/>
</dbReference>
<name>A0A0N5CS26_THECL</name>
<gene>
    <name evidence="6" type="ORF">TCLT_LOCUS3027</name>
</gene>
<dbReference type="AlphaFoldDB" id="A0A0N5CS26"/>
<evidence type="ECO:0000259" key="4">
    <source>
        <dbReference type="Pfam" id="PF15035"/>
    </source>
</evidence>